<evidence type="ECO:0000259" key="2">
    <source>
        <dbReference type="Pfam" id="PF01548"/>
    </source>
</evidence>
<dbReference type="Pfam" id="PF01548">
    <property type="entry name" value="DEDD_Tnp_IS110"/>
    <property type="match status" value="1"/>
</dbReference>
<sequence>MWKPKLSKVEQSYFIGVDVSKNKVDIAVIARTQEVVLEREVPNTDVSLKRFFGSLIKQFAWCSSDVLICCETTGIYSNPLKRVTLELGLKLWVEHAMKVKRASTDMRGKDDRTDARRIAEYALRYSDRKRLYVAESTAMKRLGTQGKIRNTLLKKRTSLENELREAKAMDIALYRELKAVYGPVISSLNRQLKKVEEVIRTLVKQDEDIRQNMKLLQSIPGVGEQVSLHLILRTNNFKSISSPKQLACYAGVAPFKNESGVKIKRARVSHMADKQLKKILHLAAMAAIRSKGELNEYYQRKTEEGKNKMSTINAVRNKIIHRVYAVVERQSPYQIKLEI</sequence>
<dbReference type="RefSeq" id="WP_151668531.1">
    <property type="nucleotide sequence ID" value="NZ_WBVO01000024.1"/>
</dbReference>
<dbReference type="Proteomes" id="UP000468650">
    <property type="component" value="Unassembled WGS sequence"/>
</dbReference>
<dbReference type="AlphaFoldDB" id="A0A6N6RCE8"/>
<organism evidence="4 5">
    <name type="scientific">Phaeocystidibacter luteus</name>
    <dbReference type="NCBI Taxonomy" id="911197"/>
    <lineage>
        <taxon>Bacteria</taxon>
        <taxon>Pseudomonadati</taxon>
        <taxon>Bacteroidota</taxon>
        <taxon>Flavobacteriia</taxon>
        <taxon>Flavobacteriales</taxon>
        <taxon>Phaeocystidibacteraceae</taxon>
        <taxon>Phaeocystidibacter</taxon>
    </lineage>
</organism>
<dbReference type="GO" id="GO:0006313">
    <property type="term" value="P:DNA transposition"/>
    <property type="evidence" value="ECO:0007669"/>
    <property type="project" value="InterPro"/>
</dbReference>
<keyword evidence="1" id="KW-0175">Coiled coil</keyword>
<accession>A0A6N6RCE8</accession>
<evidence type="ECO:0000259" key="3">
    <source>
        <dbReference type="Pfam" id="PF02371"/>
    </source>
</evidence>
<dbReference type="PANTHER" id="PTHR33055:SF3">
    <property type="entry name" value="PUTATIVE TRANSPOSASE FOR IS117-RELATED"/>
    <property type="match status" value="1"/>
</dbReference>
<protein>
    <submittedName>
        <fullName evidence="4">IS110 family transposase</fullName>
    </submittedName>
</protein>
<name>A0A6N6RCE8_9FLAO</name>
<evidence type="ECO:0000313" key="4">
    <source>
        <dbReference type="EMBL" id="KAB2804285.1"/>
    </source>
</evidence>
<dbReference type="EMBL" id="WBVO01000024">
    <property type="protein sequence ID" value="KAB2804285.1"/>
    <property type="molecule type" value="Genomic_DNA"/>
</dbReference>
<feature type="domain" description="Transposase IS116/IS110/IS902 C-terminal" evidence="3">
    <location>
        <begin position="214"/>
        <end position="299"/>
    </location>
</feature>
<dbReference type="NCBIfam" id="NF033542">
    <property type="entry name" value="transpos_IS110"/>
    <property type="match status" value="1"/>
</dbReference>
<dbReference type="InterPro" id="IPR002525">
    <property type="entry name" value="Transp_IS110-like_N"/>
</dbReference>
<gene>
    <name evidence="4" type="ORF">F8C67_14225</name>
</gene>
<evidence type="ECO:0000313" key="5">
    <source>
        <dbReference type="Proteomes" id="UP000468650"/>
    </source>
</evidence>
<dbReference type="OrthoDB" id="964423at2"/>
<comment type="caution">
    <text evidence="4">The sequence shown here is derived from an EMBL/GenBank/DDBJ whole genome shotgun (WGS) entry which is preliminary data.</text>
</comment>
<dbReference type="InterPro" id="IPR003346">
    <property type="entry name" value="Transposase_20"/>
</dbReference>
<proteinExistence type="predicted"/>
<keyword evidence="5" id="KW-1185">Reference proteome</keyword>
<dbReference type="InterPro" id="IPR047650">
    <property type="entry name" value="Transpos_IS110"/>
</dbReference>
<evidence type="ECO:0000256" key="1">
    <source>
        <dbReference type="SAM" id="Coils"/>
    </source>
</evidence>
<feature type="coiled-coil region" evidence="1">
    <location>
        <begin position="149"/>
        <end position="205"/>
    </location>
</feature>
<dbReference type="GO" id="GO:0004803">
    <property type="term" value="F:transposase activity"/>
    <property type="evidence" value="ECO:0007669"/>
    <property type="project" value="InterPro"/>
</dbReference>
<dbReference type="PANTHER" id="PTHR33055">
    <property type="entry name" value="TRANSPOSASE FOR INSERTION SEQUENCE ELEMENT IS1111A"/>
    <property type="match status" value="1"/>
</dbReference>
<dbReference type="Pfam" id="PF02371">
    <property type="entry name" value="Transposase_20"/>
    <property type="match status" value="1"/>
</dbReference>
<reference evidence="4 5" key="1">
    <citation type="submission" date="2019-09" db="EMBL/GenBank/DDBJ databases">
        <title>Genomes of family Cryomorphaceae.</title>
        <authorList>
            <person name="Bowman J.P."/>
        </authorList>
    </citation>
    <scope>NUCLEOTIDE SEQUENCE [LARGE SCALE GENOMIC DNA]</scope>
    <source>
        <strain evidence="4 5">LMG 25704</strain>
    </source>
</reference>
<feature type="domain" description="Transposase IS110-like N-terminal" evidence="2">
    <location>
        <begin position="15"/>
        <end position="165"/>
    </location>
</feature>
<dbReference type="GO" id="GO:0003677">
    <property type="term" value="F:DNA binding"/>
    <property type="evidence" value="ECO:0007669"/>
    <property type="project" value="InterPro"/>
</dbReference>